<keyword evidence="2" id="KW-1185">Reference proteome</keyword>
<sequence length="87" mass="9604">MPKVADAEQGPLFTLQGARGHHEPSTAHLSLYVLALMRSCEQPTLDANGHLMFFPEVSQPMFKQIHSAKIAQRAAIPTCRLLNHRSG</sequence>
<evidence type="ECO:0000313" key="2">
    <source>
        <dbReference type="Proteomes" id="UP000031036"/>
    </source>
</evidence>
<dbReference type="AlphaFoldDB" id="A0A0B2VNU1"/>
<evidence type="ECO:0000313" key="1">
    <source>
        <dbReference type="EMBL" id="KHN85181.1"/>
    </source>
</evidence>
<organism evidence="1 2">
    <name type="scientific">Toxocara canis</name>
    <name type="common">Canine roundworm</name>
    <dbReference type="NCBI Taxonomy" id="6265"/>
    <lineage>
        <taxon>Eukaryota</taxon>
        <taxon>Metazoa</taxon>
        <taxon>Ecdysozoa</taxon>
        <taxon>Nematoda</taxon>
        <taxon>Chromadorea</taxon>
        <taxon>Rhabditida</taxon>
        <taxon>Spirurina</taxon>
        <taxon>Ascaridomorpha</taxon>
        <taxon>Ascaridoidea</taxon>
        <taxon>Toxocaridae</taxon>
        <taxon>Toxocara</taxon>
    </lineage>
</organism>
<dbReference type="EMBL" id="JPKZ01000844">
    <property type="protein sequence ID" value="KHN85181.1"/>
    <property type="molecule type" value="Genomic_DNA"/>
</dbReference>
<reference evidence="1 2" key="1">
    <citation type="submission" date="2014-11" db="EMBL/GenBank/DDBJ databases">
        <title>Genetic blueprint of the zoonotic pathogen Toxocara canis.</title>
        <authorList>
            <person name="Zhu X.-Q."/>
            <person name="Korhonen P.K."/>
            <person name="Cai H."/>
            <person name="Young N.D."/>
            <person name="Nejsum P."/>
            <person name="von Samson-Himmelstjerna G."/>
            <person name="Boag P.R."/>
            <person name="Tan P."/>
            <person name="Li Q."/>
            <person name="Min J."/>
            <person name="Yang Y."/>
            <person name="Wang X."/>
            <person name="Fang X."/>
            <person name="Hall R.S."/>
            <person name="Hofmann A."/>
            <person name="Sternberg P.W."/>
            <person name="Jex A.R."/>
            <person name="Gasser R.B."/>
        </authorList>
    </citation>
    <scope>NUCLEOTIDE SEQUENCE [LARGE SCALE GENOMIC DNA]</scope>
    <source>
        <strain evidence="1">PN_DK_2014</strain>
    </source>
</reference>
<comment type="caution">
    <text evidence="1">The sequence shown here is derived from an EMBL/GenBank/DDBJ whole genome shotgun (WGS) entry which is preliminary data.</text>
</comment>
<dbReference type="Proteomes" id="UP000031036">
    <property type="component" value="Unassembled WGS sequence"/>
</dbReference>
<gene>
    <name evidence="1" type="ORF">Tcan_17597</name>
</gene>
<protein>
    <submittedName>
        <fullName evidence="1">Uncharacterized protein</fullName>
    </submittedName>
</protein>
<accession>A0A0B2VNU1</accession>
<proteinExistence type="predicted"/>
<name>A0A0B2VNU1_TOXCA</name>